<feature type="domain" description="Fe2OG dioxygenase" evidence="6">
    <location>
        <begin position="177"/>
        <end position="284"/>
    </location>
</feature>
<dbReference type="InterPro" id="IPR044861">
    <property type="entry name" value="IPNS-like_FE2OG_OXY"/>
</dbReference>
<dbReference type="Pfam" id="PF03171">
    <property type="entry name" value="2OG-FeII_Oxy"/>
    <property type="match status" value="1"/>
</dbReference>
<dbReference type="Gene3D" id="2.60.120.330">
    <property type="entry name" value="B-lactam Antibiotic, Isopenicillin N Synthase, Chain"/>
    <property type="match status" value="1"/>
</dbReference>
<name>A0ABQ2JLR5_9SPHN</name>
<protein>
    <submittedName>
        <fullName evidence="7">Oxidoreductase</fullName>
    </submittedName>
</protein>
<dbReference type="InterPro" id="IPR005123">
    <property type="entry name" value="Oxoglu/Fe-dep_dioxygenase_dom"/>
</dbReference>
<comment type="caution">
    <text evidence="7">The sequence shown here is derived from an EMBL/GenBank/DDBJ whole genome shotgun (WGS) entry which is preliminary data.</text>
</comment>
<dbReference type="Pfam" id="PF14226">
    <property type="entry name" value="DIOX_N"/>
    <property type="match status" value="1"/>
</dbReference>
<evidence type="ECO:0000256" key="3">
    <source>
        <dbReference type="ARBA" id="ARBA00023002"/>
    </source>
</evidence>
<evidence type="ECO:0000259" key="6">
    <source>
        <dbReference type="PROSITE" id="PS51471"/>
    </source>
</evidence>
<dbReference type="PROSITE" id="PS51471">
    <property type="entry name" value="FE2OG_OXY"/>
    <property type="match status" value="1"/>
</dbReference>
<evidence type="ECO:0000256" key="5">
    <source>
        <dbReference type="RuleBase" id="RU003682"/>
    </source>
</evidence>
<evidence type="ECO:0000313" key="8">
    <source>
        <dbReference type="Proteomes" id="UP000605099"/>
    </source>
</evidence>
<gene>
    <name evidence="7" type="ORF">GCM10011349_19570</name>
</gene>
<keyword evidence="3 5" id="KW-0560">Oxidoreductase</keyword>
<dbReference type="Proteomes" id="UP000605099">
    <property type="component" value="Unassembled WGS sequence"/>
</dbReference>
<dbReference type="PRINTS" id="PR00682">
    <property type="entry name" value="IPNSYNTHASE"/>
</dbReference>
<accession>A0ABQ2JLR5</accession>
<dbReference type="RefSeq" id="WP_188819505.1">
    <property type="nucleotide sequence ID" value="NZ_BMLK01000008.1"/>
</dbReference>
<evidence type="ECO:0000256" key="4">
    <source>
        <dbReference type="ARBA" id="ARBA00023004"/>
    </source>
</evidence>
<keyword evidence="4 5" id="KW-0408">Iron</keyword>
<keyword evidence="2 5" id="KW-0479">Metal-binding</keyword>
<dbReference type="EMBL" id="BMLK01000008">
    <property type="protein sequence ID" value="GGN49207.1"/>
    <property type="molecule type" value="Genomic_DNA"/>
</dbReference>
<dbReference type="SUPFAM" id="SSF51197">
    <property type="entry name" value="Clavaminate synthase-like"/>
    <property type="match status" value="1"/>
</dbReference>
<dbReference type="PANTHER" id="PTHR10209">
    <property type="entry name" value="OXIDOREDUCTASE, 2OG-FE II OXYGENASE FAMILY PROTEIN"/>
    <property type="match status" value="1"/>
</dbReference>
<keyword evidence="8" id="KW-1185">Reference proteome</keyword>
<sequence length="330" mass="35711">MIPYTPPRAAKDIPVIDLTGTFVSDDAREDAARLIHRACRETGFFYVSGHGIDPLLVESQLAAARRFFAQSDEAKQAVSKAHSPHWRGYEGVGAQVLDAGSAADHKESFAIAIDLAEDDPLVVAGVPGQGPNLWPEHLPGFREQLLAYQGAMIDLGRHLMGLIAMSVDLDYGYFAAGLDQPQCGVRLLRYPPQPQDSADNVLGAGAHSDWGSITILLQDGKAGLEVRNAAGDWILATPIPGTFVINIGQMVERFTAGIYRANLHRVRNGSPDAARYSIASFFELEPLYRMGRAPSCPPDRAYEALADLTVSEHIDQMARASYADAGADQQ</sequence>
<evidence type="ECO:0000256" key="1">
    <source>
        <dbReference type="ARBA" id="ARBA00008056"/>
    </source>
</evidence>
<dbReference type="PANTHER" id="PTHR10209:SF881">
    <property type="entry name" value="FI07970P-RELATED"/>
    <property type="match status" value="1"/>
</dbReference>
<organism evidence="7 8">
    <name type="scientific">Novosphingobium indicum</name>
    <dbReference type="NCBI Taxonomy" id="462949"/>
    <lineage>
        <taxon>Bacteria</taxon>
        <taxon>Pseudomonadati</taxon>
        <taxon>Pseudomonadota</taxon>
        <taxon>Alphaproteobacteria</taxon>
        <taxon>Sphingomonadales</taxon>
        <taxon>Sphingomonadaceae</taxon>
        <taxon>Novosphingobium</taxon>
    </lineage>
</organism>
<comment type="similarity">
    <text evidence="1 5">Belongs to the iron/ascorbate-dependent oxidoreductase family.</text>
</comment>
<evidence type="ECO:0000256" key="2">
    <source>
        <dbReference type="ARBA" id="ARBA00022723"/>
    </source>
</evidence>
<proteinExistence type="inferred from homology"/>
<evidence type="ECO:0000313" key="7">
    <source>
        <dbReference type="EMBL" id="GGN49207.1"/>
    </source>
</evidence>
<dbReference type="InterPro" id="IPR026992">
    <property type="entry name" value="DIOX_N"/>
</dbReference>
<reference evidence="8" key="1">
    <citation type="journal article" date="2019" name="Int. J. Syst. Evol. Microbiol.">
        <title>The Global Catalogue of Microorganisms (GCM) 10K type strain sequencing project: providing services to taxonomists for standard genome sequencing and annotation.</title>
        <authorList>
            <consortium name="The Broad Institute Genomics Platform"/>
            <consortium name="The Broad Institute Genome Sequencing Center for Infectious Disease"/>
            <person name="Wu L."/>
            <person name="Ma J."/>
        </authorList>
    </citation>
    <scope>NUCLEOTIDE SEQUENCE [LARGE SCALE GENOMIC DNA]</scope>
    <source>
        <strain evidence="8">CGMCC 1.6784</strain>
    </source>
</reference>
<dbReference type="InterPro" id="IPR027443">
    <property type="entry name" value="IPNS-like_sf"/>
</dbReference>